<keyword evidence="1" id="KW-0285">Flavoprotein</keyword>
<reference evidence="4 5" key="1">
    <citation type="journal article" date="2019" name="Int. J. Syst. Evol. Microbiol.">
        <title>The Global Catalogue of Microorganisms (GCM) 10K type strain sequencing project: providing services to taxonomists for standard genome sequencing and annotation.</title>
        <authorList>
            <consortium name="The Broad Institute Genomics Platform"/>
            <consortium name="The Broad Institute Genome Sequencing Center for Infectious Disease"/>
            <person name="Wu L."/>
            <person name="Ma J."/>
        </authorList>
    </citation>
    <scope>NUCLEOTIDE SEQUENCE [LARGE SCALE GENOMIC DNA]</scope>
    <source>
        <strain evidence="4 5">JCM 15481</strain>
    </source>
</reference>
<dbReference type="Proteomes" id="UP001500443">
    <property type="component" value="Unassembled WGS sequence"/>
</dbReference>
<dbReference type="SUPFAM" id="SSF51905">
    <property type="entry name" value="FAD/NAD(P)-binding domain"/>
    <property type="match status" value="1"/>
</dbReference>
<dbReference type="PRINTS" id="PR00420">
    <property type="entry name" value="RNGMNOXGNASE"/>
</dbReference>
<sequence>MTAAPGPRRRVRTQVAVVGAGPAGLVLANVLIRAGVDAVLVERRSRTDVERRARAGLVEHRIVEYLRAHGLADRLLSDGTRHGWCDFLCTGRLLRFDYAAQSGGVRHWVYPQQLLVRDLVAALCAAGRPPEFSRPAVRVHAAADGSGPARVECAGLDVDCDYVVGCDGPQGVTAQALPRQSAPRGDLDERYPYDWLTLLAEVDRVVPGVVYAVHEDGFAGVMPRTSRVARLYLEIPAGDAVSHWTAARVHERLRTRLSGTRPSGAARRRGAGRSAAEAVPRLGRIVETGVLRMRSRVRQHFQHGRLFLAGDAAHVLTPSGAKGMNLAVADAADLADALIRRYRDGDEAYLAGYTSRRLPEVLRTRDLAAGFLDLLHPQGRQPADRRAALAARLARITELAEPGAAGAAFAHWYVGAGPDLPLPHSQEPTP</sequence>
<evidence type="ECO:0000256" key="1">
    <source>
        <dbReference type="ARBA" id="ARBA00022630"/>
    </source>
</evidence>
<evidence type="ECO:0000256" key="2">
    <source>
        <dbReference type="ARBA" id="ARBA00022827"/>
    </source>
</evidence>
<feature type="domain" description="FAD-binding" evidence="3">
    <location>
        <begin position="12"/>
        <end position="361"/>
    </location>
</feature>
<dbReference type="RefSeq" id="WP_344293290.1">
    <property type="nucleotide sequence ID" value="NZ_BAAAPF010000265.1"/>
</dbReference>
<dbReference type="InterPro" id="IPR050641">
    <property type="entry name" value="RIFMO-like"/>
</dbReference>
<dbReference type="InterPro" id="IPR002938">
    <property type="entry name" value="FAD-bd"/>
</dbReference>
<dbReference type="PANTHER" id="PTHR43004:SF3">
    <property type="entry name" value="P-HYDROXYBENZOATE HYDROXYLASE"/>
    <property type="match status" value="1"/>
</dbReference>
<evidence type="ECO:0000313" key="5">
    <source>
        <dbReference type="Proteomes" id="UP001500443"/>
    </source>
</evidence>
<dbReference type="PANTHER" id="PTHR43004">
    <property type="entry name" value="TRK SYSTEM POTASSIUM UPTAKE PROTEIN"/>
    <property type="match status" value="1"/>
</dbReference>
<dbReference type="Pfam" id="PF01494">
    <property type="entry name" value="FAD_binding_3"/>
    <property type="match status" value="1"/>
</dbReference>
<comment type="caution">
    <text evidence="4">The sequence shown here is derived from an EMBL/GenBank/DDBJ whole genome shotgun (WGS) entry which is preliminary data.</text>
</comment>
<keyword evidence="2" id="KW-0274">FAD</keyword>
<dbReference type="InterPro" id="IPR036188">
    <property type="entry name" value="FAD/NAD-bd_sf"/>
</dbReference>
<organism evidence="4 5">
    <name type="scientific">Streptomyces synnematoformans</name>
    <dbReference type="NCBI Taxonomy" id="415721"/>
    <lineage>
        <taxon>Bacteria</taxon>
        <taxon>Bacillati</taxon>
        <taxon>Actinomycetota</taxon>
        <taxon>Actinomycetes</taxon>
        <taxon>Kitasatosporales</taxon>
        <taxon>Streptomycetaceae</taxon>
        <taxon>Streptomyces</taxon>
    </lineage>
</organism>
<accession>A0ABN1ZJW5</accession>
<evidence type="ECO:0000313" key="4">
    <source>
        <dbReference type="EMBL" id="GAA1499996.1"/>
    </source>
</evidence>
<keyword evidence="5" id="KW-1185">Reference proteome</keyword>
<dbReference type="EMBL" id="BAAAPF010000265">
    <property type="protein sequence ID" value="GAA1499996.1"/>
    <property type="molecule type" value="Genomic_DNA"/>
</dbReference>
<dbReference type="Gene3D" id="3.50.50.60">
    <property type="entry name" value="FAD/NAD(P)-binding domain"/>
    <property type="match status" value="1"/>
</dbReference>
<gene>
    <name evidence="4" type="ORF">GCM10009802_54760</name>
</gene>
<name>A0ABN1ZJW5_9ACTN</name>
<dbReference type="SUPFAM" id="SSF54373">
    <property type="entry name" value="FAD-linked reductases, C-terminal domain"/>
    <property type="match status" value="1"/>
</dbReference>
<proteinExistence type="predicted"/>
<evidence type="ECO:0000259" key="3">
    <source>
        <dbReference type="Pfam" id="PF01494"/>
    </source>
</evidence>
<dbReference type="Gene3D" id="3.30.9.10">
    <property type="entry name" value="D-Amino Acid Oxidase, subunit A, domain 2"/>
    <property type="match status" value="1"/>
</dbReference>
<protein>
    <submittedName>
        <fullName evidence="4">4-hydroxybenzoate 3-monooxygenase</fullName>
    </submittedName>
</protein>